<feature type="transmembrane region" description="Helical" evidence="1">
    <location>
        <begin position="20"/>
        <end position="41"/>
    </location>
</feature>
<feature type="domain" description="ARS-binding protein 1 N-terminal" evidence="2">
    <location>
        <begin position="51"/>
        <end position="90"/>
    </location>
</feature>
<evidence type="ECO:0000256" key="1">
    <source>
        <dbReference type="SAM" id="Phobius"/>
    </source>
</evidence>
<keyword evidence="1" id="KW-0472">Membrane</keyword>
<organism evidence="3">
    <name type="scientific">Albugo laibachii Nc14</name>
    <dbReference type="NCBI Taxonomy" id="890382"/>
    <lineage>
        <taxon>Eukaryota</taxon>
        <taxon>Sar</taxon>
        <taxon>Stramenopiles</taxon>
        <taxon>Oomycota</taxon>
        <taxon>Peronosporomycetes</taxon>
        <taxon>Albuginales</taxon>
        <taxon>Albuginaceae</taxon>
        <taxon>Albugo</taxon>
    </lineage>
</organism>
<reference evidence="3" key="1">
    <citation type="journal article" date="2011" name="PLoS Biol.">
        <title>Gene gain and loss during evolution of obligate parasitism in the white rust pathogen of Arabidopsis thaliana.</title>
        <authorList>
            <person name="Kemen E."/>
            <person name="Gardiner A."/>
            <person name="Schultz-Larsen T."/>
            <person name="Kemen A.C."/>
            <person name="Balmuth A.L."/>
            <person name="Robert-Seilaniantz A."/>
            <person name="Bailey K."/>
            <person name="Holub E."/>
            <person name="Studholme D.J."/>
            <person name="Maclean D."/>
            <person name="Jones J.D."/>
        </authorList>
    </citation>
    <scope>NUCLEOTIDE SEQUENCE</scope>
</reference>
<reference evidence="3" key="2">
    <citation type="submission" date="2011-02" db="EMBL/GenBank/DDBJ databases">
        <authorList>
            <person name="MacLean D."/>
        </authorList>
    </citation>
    <scope>NUCLEOTIDE SEQUENCE</scope>
</reference>
<dbReference type="EMBL" id="FR824137">
    <property type="protein sequence ID" value="CCA20368.1"/>
    <property type="molecule type" value="Genomic_DNA"/>
</dbReference>
<gene>
    <name evidence="3" type="primary">AlNc14C92G5732</name>
    <name evidence="3" type="ORF">ALNC14_065110</name>
</gene>
<dbReference type="Pfam" id="PF18107">
    <property type="entry name" value="HTH_ABP1_N"/>
    <property type="match status" value="1"/>
</dbReference>
<dbReference type="Gene3D" id="1.10.10.60">
    <property type="entry name" value="Homeodomain-like"/>
    <property type="match status" value="1"/>
</dbReference>
<protein>
    <submittedName>
        <fullName evidence="3">AlNc14C92G5732 protein</fullName>
    </submittedName>
</protein>
<dbReference type="InterPro" id="IPR041188">
    <property type="entry name" value="HTH_ABP1_N"/>
</dbReference>
<evidence type="ECO:0000313" key="3">
    <source>
        <dbReference type="EMBL" id="CCA20368.1"/>
    </source>
</evidence>
<dbReference type="HOGENOM" id="CLU_2325067_0_0_1"/>
<evidence type="ECO:0000259" key="2">
    <source>
        <dbReference type="Pfam" id="PF18107"/>
    </source>
</evidence>
<keyword evidence="1" id="KW-1133">Transmembrane helix</keyword>
<keyword evidence="1" id="KW-0812">Transmembrane</keyword>
<sequence length="105" mass="12209">MQTQIEMEKSFVYRDLTLLPLYSMYFTLFVISIHTSRAFVLRQQSSRMSTRARMTHAQKEALRAYSESHSELTQDELAAWAKVTFNLTVTPGRKLIYRALNAPSM</sequence>
<proteinExistence type="predicted"/>
<dbReference type="AlphaFoldDB" id="F0WGK4"/>
<accession>F0WGK4</accession>
<name>F0WGK4_9STRA</name>